<dbReference type="PANTHER" id="PTHR33295">
    <property type="entry name" value="ATPASE"/>
    <property type="match status" value="1"/>
</dbReference>
<dbReference type="Proteomes" id="UP001209076">
    <property type="component" value="Unassembled WGS sequence"/>
</dbReference>
<accession>A0ABT2PW71</accession>
<evidence type="ECO:0000259" key="2">
    <source>
        <dbReference type="Pfam" id="PF13635"/>
    </source>
</evidence>
<sequence length="417" mass="49234">MRINRDKYLNELISKMHNKMIKIITGIRRCGKSYLLNEIFYDYLISLGVNEDHIIRISLEDLENEYLTDAYVLNNHVKSLIKDDQMYYLIVDEIQQVNRFVPLLNGWLKIKNLDVYVSGSNSRFLSKDVITEFRGRGDEIYVSPLTFKEYYDARGKDFDDAWNEYIIYGGMPFVLERSTNEQKSKYLKDLFNEIYIKDIKERYGIRNDSQLETLLNIISSSIGSLTNPSKIEHTFKSVKQETLSRNTIESYLDILEDTFLIKKTNRYDIKGRKYINTPSKYYFVDMGLRNARLNFRQLEDTHMMENIIFSELIHRGYNVDIGVVEVSEKNENGNYVRKSLEIDFVANISNDKIYVQSAYHLPSPEKVKQEIRPFLNVDDSFRKFIIVRDNIDVRKDDYGITTIGLKHFLLNDDPFRL</sequence>
<keyword evidence="4" id="KW-1185">Reference proteome</keyword>
<dbReference type="Pfam" id="PF13635">
    <property type="entry name" value="DUF4143"/>
    <property type="match status" value="1"/>
</dbReference>
<evidence type="ECO:0000259" key="1">
    <source>
        <dbReference type="Pfam" id="PF13173"/>
    </source>
</evidence>
<dbReference type="Pfam" id="PF13173">
    <property type="entry name" value="AAA_14"/>
    <property type="match status" value="1"/>
</dbReference>
<dbReference type="EMBL" id="JAOEGN010000010">
    <property type="protein sequence ID" value="MCU0105208.1"/>
    <property type="molecule type" value="Genomic_DNA"/>
</dbReference>
<proteinExistence type="predicted"/>
<keyword evidence="3" id="KW-0067">ATP-binding</keyword>
<feature type="domain" description="DUF4143" evidence="2">
    <location>
        <begin position="197"/>
        <end position="355"/>
    </location>
</feature>
<comment type="caution">
    <text evidence="3">The sequence shown here is derived from an EMBL/GenBank/DDBJ whole genome shotgun (WGS) entry which is preliminary data.</text>
</comment>
<feature type="domain" description="AAA" evidence="1">
    <location>
        <begin position="19"/>
        <end position="150"/>
    </location>
</feature>
<dbReference type="GO" id="GO:0005524">
    <property type="term" value="F:ATP binding"/>
    <property type="evidence" value="ECO:0007669"/>
    <property type="project" value="UniProtKB-KW"/>
</dbReference>
<evidence type="ECO:0000313" key="3">
    <source>
        <dbReference type="EMBL" id="MCU0105208.1"/>
    </source>
</evidence>
<name>A0ABT2PW71_9MOLU</name>
<dbReference type="InterPro" id="IPR025420">
    <property type="entry name" value="DUF4143"/>
</dbReference>
<dbReference type="InterPro" id="IPR041682">
    <property type="entry name" value="AAA_14"/>
</dbReference>
<dbReference type="SUPFAM" id="SSF52540">
    <property type="entry name" value="P-loop containing nucleoside triphosphate hydrolases"/>
    <property type="match status" value="1"/>
</dbReference>
<gene>
    <name evidence="3" type="ORF">N7603_06015</name>
</gene>
<dbReference type="PANTHER" id="PTHR33295:SF18">
    <property type="entry name" value="AAA+ ATPASE DOMAIN-CONTAINING PROTEIN"/>
    <property type="match status" value="1"/>
</dbReference>
<dbReference type="Gene3D" id="3.40.50.300">
    <property type="entry name" value="P-loop containing nucleotide triphosphate hydrolases"/>
    <property type="match status" value="1"/>
</dbReference>
<dbReference type="InterPro" id="IPR027417">
    <property type="entry name" value="P-loop_NTPase"/>
</dbReference>
<reference evidence="4" key="1">
    <citation type="submission" date="2023-07" db="EMBL/GenBank/DDBJ databases">
        <title>Novel Mycoplasma species identified in domestic and wild animals.</title>
        <authorList>
            <person name="Volokhov D.V."/>
            <person name="Furtak V.A."/>
            <person name="Zagorodnyaya T.A."/>
        </authorList>
    </citation>
    <scope>NUCLEOTIDE SEQUENCE [LARGE SCALE GENOMIC DNA]</scope>
    <source>
        <strain evidence="4">92-19</strain>
    </source>
</reference>
<organism evidence="3 4">
    <name type="scientific">Paracholeplasma vituli</name>
    <dbReference type="NCBI Taxonomy" id="69473"/>
    <lineage>
        <taxon>Bacteria</taxon>
        <taxon>Bacillati</taxon>
        <taxon>Mycoplasmatota</taxon>
        <taxon>Mollicutes</taxon>
        <taxon>Acholeplasmatales</taxon>
        <taxon>Acholeplasmataceae</taxon>
        <taxon>Paracholeplasma</taxon>
    </lineage>
</organism>
<keyword evidence="3" id="KW-0547">Nucleotide-binding</keyword>
<protein>
    <submittedName>
        <fullName evidence="3">ATP-binding protein</fullName>
    </submittedName>
</protein>
<evidence type="ECO:0000313" key="4">
    <source>
        <dbReference type="Proteomes" id="UP001209076"/>
    </source>
</evidence>